<name>A0A840QGM3_9PSEU</name>
<protein>
    <recommendedName>
        <fullName evidence="1">DUF397 domain-containing protein</fullName>
    </recommendedName>
</protein>
<organism evidence="2 3">
    <name type="scientific">Saccharopolyspora phatthalungensis</name>
    <dbReference type="NCBI Taxonomy" id="664693"/>
    <lineage>
        <taxon>Bacteria</taxon>
        <taxon>Bacillati</taxon>
        <taxon>Actinomycetota</taxon>
        <taxon>Actinomycetes</taxon>
        <taxon>Pseudonocardiales</taxon>
        <taxon>Pseudonocardiaceae</taxon>
        <taxon>Saccharopolyspora</taxon>
    </lineage>
</organism>
<sequence length="62" mass="6990">MFTNWRKSTKSLHNPEQCVEVGTAPNMTGVRDTKDRDGGLLTFTNERWSEFLTAVKCDKLGA</sequence>
<evidence type="ECO:0000259" key="1">
    <source>
        <dbReference type="Pfam" id="PF04149"/>
    </source>
</evidence>
<keyword evidence="3" id="KW-1185">Reference proteome</keyword>
<dbReference type="InterPro" id="IPR007278">
    <property type="entry name" value="DUF397"/>
</dbReference>
<dbReference type="Pfam" id="PF04149">
    <property type="entry name" value="DUF397"/>
    <property type="match status" value="1"/>
</dbReference>
<feature type="domain" description="DUF397" evidence="1">
    <location>
        <begin position="4"/>
        <end position="56"/>
    </location>
</feature>
<gene>
    <name evidence="2" type="ORF">BJ970_007235</name>
</gene>
<comment type="caution">
    <text evidence="2">The sequence shown here is derived from an EMBL/GenBank/DDBJ whole genome shotgun (WGS) entry which is preliminary data.</text>
</comment>
<dbReference type="RefSeq" id="WP_312864614.1">
    <property type="nucleotide sequence ID" value="NZ_JACHIW010000002.1"/>
</dbReference>
<accession>A0A840QGM3</accession>
<dbReference type="AlphaFoldDB" id="A0A840QGM3"/>
<dbReference type="Proteomes" id="UP000584374">
    <property type="component" value="Unassembled WGS sequence"/>
</dbReference>
<reference evidence="2 3" key="1">
    <citation type="submission" date="2020-08" db="EMBL/GenBank/DDBJ databases">
        <title>Sequencing the genomes of 1000 actinobacteria strains.</title>
        <authorList>
            <person name="Klenk H.-P."/>
        </authorList>
    </citation>
    <scope>NUCLEOTIDE SEQUENCE [LARGE SCALE GENOMIC DNA]</scope>
    <source>
        <strain evidence="2 3">DSM 45584</strain>
    </source>
</reference>
<proteinExistence type="predicted"/>
<evidence type="ECO:0000313" key="3">
    <source>
        <dbReference type="Proteomes" id="UP000584374"/>
    </source>
</evidence>
<dbReference type="EMBL" id="JACHIW010000002">
    <property type="protein sequence ID" value="MBB5159636.1"/>
    <property type="molecule type" value="Genomic_DNA"/>
</dbReference>
<evidence type="ECO:0000313" key="2">
    <source>
        <dbReference type="EMBL" id="MBB5159636.1"/>
    </source>
</evidence>